<name>X6LDA0_RETFI</name>
<dbReference type="Proteomes" id="UP000023152">
    <property type="component" value="Unassembled WGS sequence"/>
</dbReference>
<dbReference type="AlphaFoldDB" id="X6LDA0"/>
<feature type="non-terminal residue" evidence="2">
    <location>
        <position position="1"/>
    </location>
</feature>
<dbReference type="OrthoDB" id="441812at2759"/>
<reference evidence="2 3" key="1">
    <citation type="journal article" date="2013" name="Curr. Biol.">
        <title>The Genome of the Foraminiferan Reticulomyxa filosa.</title>
        <authorList>
            <person name="Glockner G."/>
            <person name="Hulsmann N."/>
            <person name="Schleicher M."/>
            <person name="Noegel A.A."/>
            <person name="Eichinger L."/>
            <person name="Gallinger C."/>
            <person name="Pawlowski J."/>
            <person name="Sierra R."/>
            <person name="Euteneuer U."/>
            <person name="Pillet L."/>
            <person name="Moustafa A."/>
            <person name="Platzer M."/>
            <person name="Groth M."/>
            <person name="Szafranski K."/>
            <person name="Schliwa M."/>
        </authorList>
    </citation>
    <scope>NUCLEOTIDE SEQUENCE [LARGE SCALE GENOMIC DNA]</scope>
</reference>
<evidence type="ECO:0000313" key="2">
    <source>
        <dbReference type="EMBL" id="ETN99340.1"/>
    </source>
</evidence>
<dbReference type="EMBL" id="ASPP01044240">
    <property type="protein sequence ID" value="ETN99340.1"/>
    <property type="molecule type" value="Genomic_DNA"/>
</dbReference>
<organism evidence="2 3">
    <name type="scientific">Reticulomyxa filosa</name>
    <dbReference type="NCBI Taxonomy" id="46433"/>
    <lineage>
        <taxon>Eukaryota</taxon>
        <taxon>Sar</taxon>
        <taxon>Rhizaria</taxon>
        <taxon>Retaria</taxon>
        <taxon>Foraminifera</taxon>
        <taxon>Monothalamids</taxon>
        <taxon>Reticulomyxidae</taxon>
        <taxon>Reticulomyxa</taxon>
    </lineage>
</organism>
<evidence type="ECO:0000313" key="3">
    <source>
        <dbReference type="Proteomes" id="UP000023152"/>
    </source>
</evidence>
<sequence length="201" mass="23359">RLRKELEILTKMGMSQFLRELDDEHGGKKYSLAVGLTLHDSVPNVLLIANRIKLLSDRQLDSWTQQQIAQMDKIITRKDKINQSKTQAHNDATAKDQSQEEERMNDEMLINQVASSSLSDDNELMKLEELKSIEYIILKNLKQSMIELKSHYQSTKPNIDPRELKHKEVLIVYQSIRRIIFKTIQTLDEKLNDLNIDSGNK</sequence>
<accession>X6LDA0</accession>
<feature type="compositionally biased region" description="Basic and acidic residues" evidence="1">
    <location>
        <begin position="92"/>
        <end position="103"/>
    </location>
</feature>
<keyword evidence="3" id="KW-1185">Reference proteome</keyword>
<feature type="region of interest" description="Disordered" evidence="1">
    <location>
        <begin position="81"/>
        <end position="103"/>
    </location>
</feature>
<gene>
    <name evidence="2" type="ORF">RFI_38141</name>
</gene>
<proteinExistence type="predicted"/>
<comment type="caution">
    <text evidence="2">The sequence shown here is derived from an EMBL/GenBank/DDBJ whole genome shotgun (WGS) entry which is preliminary data.</text>
</comment>
<evidence type="ECO:0000256" key="1">
    <source>
        <dbReference type="SAM" id="MobiDB-lite"/>
    </source>
</evidence>
<protein>
    <submittedName>
        <fullName evidence="2">Uncharacterized protein</fullName>
    </submittedName>
</protein>